<reference evidence="1 2" key="1">
    <citation type="submission" date="2024-04" db="EMBL/GenBank/DDBJ databases">
        <authorList>
            <person name="Rising A."/>
            <person name="Reimegard J."/>
            <person name="Sonavane S."/>
            <person name="Akerstrom W."/>
            <person name="Nylinder S."/>
            <person name="Hedman E."/>
            <person name="Kallberg Y."/>
        </authorList>
    </citation>
    <scope>NUCLEOTIDE SEQUENCE [LARGE SCALE GENOMIC DNA]</scope>
</reference>
<protein>
    <submittedName>
        <fullName evidence="1">Uncharacterized protein</fullName>
    </submittedName>
</protein>
<proteinExistence type="predicted"/>
<keyword evidence="2" id="KW-1185">Reference proteome</keyword>
<dbReference type="EMBL" id="CAXIEN010000075">
    <property type="protein sequence ID" value="CAL1274131.1"/>
    <property type="molecule type" value="Genomic_DNA"/>
</dbReference>
<dbReference type="AlphaFoldDB" id="A0AAV1ZSD5"/>
<dbReference type="Proteomes" id="UP001497382">
    <property type="component" value="Unassembled WGS sequence"/>
</dbReference>
<comment type="caution">
    <text evidence="1">The sequence shown here is derived from an EMBL/GenBank/DDBJ whole genome shotgun (WGS) entry which is preliminary data.</text>
</comment>
<sequence length="80" mass="9113">MNEFFSEKRRVLILCLKKSKNKYFSYYRNQLEKKNACPANPTGALSVIHGQILDVKILSTGHHLQASYQRLNSATDAASR</sequence>
<evidence type="ECO:0000313" key="2">
    <source>
        <dbReference type="Proteomes" id="UP001497382"/>
    </source>
</evidence>
<organism evidence="1 2">
    <name type="scientific">Larinioides sclopetarius</name>
    <dbReference type="NCBI Taxonomy" id="280406"/>
    <lineage>
        <taxon>Eukaryota</taxon>
        <taxon>Metazoa</taxon>
        <taxon>Ecdysozoa</taxon>
        <taxon>Arthropoda</taxon>
        <taxon>Chelicerata</taxon>
        <taxon>Arachnida</taxon>
        <taxon>Araneae</taxon>
        <taxon>Araneomorphae</taxon>
        <taxon>Entelegynae</taxon>
        <taxon>Araneoidea</taxon>
        <taxon>Araneidae</taxon>
        <taxon>Larinioides</taxon>
    </lineage>
</organism>
<name>A0AAV1ZSD5_9ARAC</name>
<evidence type="ECO:0000313" key="1">
    <source>
        <dbReference type="EMBL" id="CAL1274131.1"/>
    </source>
</evidence>
<accession>A0AAV1ZSD5</accession>
<gene>
    <name evidence="1" type="ORF">LARSCL_LOCUS7303</name>
</gene>